<reference evidence="7" key="1">
    <citation type="journal article" date="2014" name="Int. J. Syst. Evol. Microbiol.">
        <title>Complete genome sequence of Corynebacterium casei LMG S-19264T (=DSM 44701T), isolated from a smear-ripened cheese.</title>
        <authorList>
            <consortium name="US DOE Joint Genome Institute (JGI-PGF)"/>
            <person name="Walter F."/>
            <person name="Albersmeier A."/>
            <person name="Kalinowski J."/>
            <person name="Ruckert C."/>
        </authorList>
    </citation>
    <scope>NUCLEOTIDE SEQUENCE</scope>
    <source>
        <strain evidence="7">CGMCC 1.12195</strain>
    </source>
</reference>
<dbReference type="InterPro" id="IPR004960">
    <property type="entry name" value="LipA_acyltrans"/>
</dbReference>
<evidence type="ECO:0000256" key="4">
    <source>
        <dbReference type="ARBA" id="ARBA00022679"/>
    </source>
</evidence>
<keyword evidence="2" id="KW-1003">Cell membrane</keyword>
<reference evidence="7" key="2">
    <citation type="submission" date="2020-09" db="EMBL/GenBank/DDBJ databases">
        <authorList>
            <person name="Sun Q."/>
            <person name="Zhou Y."/>
        </authorList>
    </citation>
    <scope>NUCLEOTIDE SEQUENCE</scope>
    <source>
        <strain evidence="7">CGMCC 1.12195</strain>
    </source>
</reference>
<organism evidence="7 8">
    <name type="scientific">Parapedobacter pyrenivorans</name>
    <dbReference type="NCBI Taxonomy" id="1305674"/>
    <lineage>
        <taxon>Bacteria</taxon>
        <taxon>Pseudomonadati</taxon>
        <taxon>Bacteroidota</taxon>
        <taxon>Sphingobacteriia</taxon>
        <taxon>Sphingobacteriales</taxon>
        <taxon>Sphingobacteriaceae</taxon>
        <taxon>Parapedobacter</taxon>
    </lineage>
</organism>
<gene>
    <name evidence="7" type="ORF">GCM10007415_14100</name>
</gene>
<dbReference type="GO" id="GO:0005886">
    <property type="term" value="C:plasma membrane"/>
    <property type="evidence" value="ECO:0007669"/>
    <property type="project" value="UniProtKB-SubCell"/>
</dbReference>
<dbReference type="PANTHER" id="PTHR30606:SF10">
    <property type="entry name" value="PHOSPHATIDYLINOSITOL MANNOSIDE ACYLTRANSFERASE"/>
    <property type="match status" value="1"/>
</dbReference>
<sequence>MLAFLNRAVYRAARFPIVLVSLLPYQVLQATVGRCCYFLAYSVTRYRYHVVLQNLSRSFPDKPYAEIHKLAKDFYRHFSCLVVDVVKSASISGQELAGRVRVANADLPIDYHRQRRPMVALLGHYGNWEGLNILPSILPFEVNALYKPLSNTLLCRIVRHIRSRFGMKLIPADKALRQLVKTQDKAALNLFIADQFPGQDKGCHVEFLNQPTTLFDGAEKLAKAIDAVVFYVELERAPENGWNVRFLLITDHAKETLPGQITRSFAAHLQATIRKAPAYWLWSHRRWK</sequence>
<dbReference type="PANTHER" id="PTHR30606">
    <property type="entry name" value="LIPID A BIOSYNTHESIS LAUROYL ACYLTRANSFERASE"/>
    <property type="match status" value="1"/>
</dbReference>
<dbReference type="CDD" id="cd07984">
    <property type="entry name" value="LPLAT_LABLAT-like"/>
    <property type="match status" value="1"/>
</dbReference>
<dbReference type="Proteomes" id="UP000660862">
    <property type="component" value="Unassembled WGS sequence"/>
</dbReference>
<evidence type="ECO:0000313" key="7">
    <source>
        <dbReference type="EMBL" id="GGG82412.1"/>
    </source>
</evidence>
<dbReference type="GO" id="GO:0009247">
    <property type="term" value="P:glycolipid biosynthetic process"/>
    <property type="evidence" value="ECO:0007669"/>
    <property type="project" value="UniProtKB-ARBA"/>
</dbReference>
<keyword evidence="8" id="KW-1185">Reference proteome</keyword>
<evidence type="ECO:0000256" key="1">
    <source>
        <dbReference type="ARBA" id="ARBA00004533"/>
    </source>
</evidence>
<dbReference type="AlphaFoldDB" id="A0A917HKJ8"/>
<dbReference type="EMBL" id="BMER01000001">
    <property type="protein sequence ID" value="GGG82412.1"/>
    <property type="molecule type" value="Genomic_DNA"/>
</dbReference>
<protein>
    <submittedName>
        <fullName evidence="7">Acetyltransferase</fullName>
    </submittedName>
</protein>
<evidence type="ECO:0000256" key="5">
    <source>
        <dbReference type="ARBA" id="ARBA00023136"/>
    </source>
</evidence>
<dbReference type="GO" id="GO:0016746">
    <property type="term" value="F:acyltransferase activity"/>
    <property type="evidence" value="ECO:0007669"/>
    <property type="project" value="UniProtKB-KW"/>
</dbReference>
<dbReference type="Pfam" id="PF03279">
    <property type="entry name" value="Lip_A_acyltrans"/>
    <property type="match status" value="1"/>
</dbReference>
<keyword evidence="5" id="KW-0472">Membrane</keyword>
<evidence type="ECO:0000256" key="2">
    <source>
        <dbReference type="ARBA" id="ARBA00022475"/>
    </source>
</evidence>
<keyword evidence="6" id="KW-0012">Acyltransferase</keyword>
<comment type="subcellular location">
    <subcellularLocation>
        <location evidence="1">Cell inner membrane</location>
    </subcellularLocation>
</comment>
<proteinExistence type="predicted"/>
<comment type="caution">
    <text evidence="7">The sequence shown here is derived from an EMBL/GenBank/DDBJ whole genome shotgun (WGS) entry which is preliminary data.</text>
</comment>
<dbReference type="RefSeq" id="WP_188505186.1">
    <property type="nucleotide sequence ID" value="NZ_BMER01000001.1"/>
</dbReference>
<name>A0A917HKJ8_9SPHI</name>
<accession>A0A917HKJ8</accession>
<evidence type="ECO:0000313" key="8">
    <source>
        <dbReference type="Proteomes" id="UP000660862"/>
    </source>
</evidence>
<evidence type="ECO:0000256" key="6">
    <source>
        <dbReference type="ARBA" id="ARBA00023315"/>
    </source>
</evidence>
<evidence type="ECO:0000256" key="3">
    <source>
        <dbReference type="ARBA" id="ARBA00022519"/>
    </source>
</evidence>
<keyword evidence="4" id="KW-0808">Transferase</keyword>
<keyword evidence="3" id="KW-0997">Cell inner membrane</keyword>